<dbReference type="EC" id="1.17.99.6" evidence="11"/>
<dbReference type="GO" id="GO:0052693">
    <property type="term" value="F:epoxyqueuosine reductase activity"/>
    <property type="evidence" value="ECO:0007669"/>
    <property type="project" value="UniProtKB-EC"/>
</dbReference>
<gene>
    <name evidence="11" type="primary">queG</name>
    <name evidence="11" type="ORF">QID03_06160</name>
</gene>
<name>A0ABT6XXF0_ALISE</name>
<keyword evidence="4" id="KW-0479">Metal-binding</keyword>
<dbReference type="InterPro" id="IPR011989">
    <property type="entry name" value="ARM-like"/>
</dbReference>
<organism evidence="11 12">
    <name type="scientific">Alicyclobacillus sendaiensis PA2</name>
    <dbReference type="NCBI Taxonomy" id="3029425"/>
    <lineage>
        <taxon>Bacteria</taxon>
        <taxon>Bacillati</taxon>
        <taxon>Bacillota</taxon>
        <taxon>Bacilli</taxon>
        <taxon>Bacillales</taxon>
        <taxon>Alicyclobacillaceae</taxon>
        <taxon>Alicyclobacillus</taxon>
    </lineage>
</organism>
<keyword evidence="12" id="KW-1185">Reference proteome</keyword>
<feature type="region of interest" description="Disordered" evidence="9">
    <location>
        <begin position="403"/>
        <end position="425"/>
    </location>
</feature>
<keyword evidence="8" id="KW-0411">Iron-sulfur</keyword>
<evidence type="ECO:0000256" key="5">
    <source>
        <dbReference type="ARBA" id="ARBA00022785"/>
    </source>
</evidence>
<evidence type="ECO:0000313" key="11">
    <source>
        <dbReference type="EMBL" id="MDI9259768.1"/>
    </source>
</evidence>
<dbReference type="PANTHER" id="PTHR30002">
    <property type="entry name" value="EPOXYQUEUOSINE REDUCTASE"/>
    <property type="match status" value="1"/>
</dbReference>
<dbReference type="EMBL" id="JASGCB010000007">
    <property type="protein sequence ID" value="MDI9259768.1"/>
    <property type="molecule type" value="Genomic_DNA"/>
</dbReference>
<proteinExistence type="predicted"/>
<feature type="domain" description="4Fe-4S ferredoxin-type" evidence="10">
    <location>
        <begin position="197"/>
        <end position="227"/>
    </location>
</feature>
<dbReference type="InterPro" id="IPR016024">
    <property type="entry name" value="ARM-type_fold"/>
</dbReference>
<evidence type="ECO:0000313" key="12">
    <source>
        <dbReference type="Proteomes" id="UP001529245"/>
    </source>
</evidence>
<keyword evidence="2" id="KW-0963">Cytoplasm</keyword>
<evidence type="ECO:0000256" key="8">
    <source>
        <dbReference type="ARBA" id="ARBA00023014"/>
    </source>
</evidence>
<dbReference type="PANTHER" id="PTHR30002:SF4">
    <property type="entry name" value="EPOXYQUEUOSINE REDUCTASE"/>
    <property type="match status" value="1"/>
</dbReference>
<dbReference type="InterPro" id="IPR004155">
    <property type="entry name" value="PBS_lyase_HEAT"/>
</dbReference>
<evidence type="ECO:0000256" key="4">
    <source>
        <dbReference type="ARBA" id="ARBA00022723"/>
    </source>
</evidence>
<dbReference type="Pfam" id="PF08331">
    <property type="entry name" value="QueG_DUF1730"/>
    <property type="match status" value="1"/>
</dbReference>
<protein>
    <submittedName>
        <fullName evidence="11">tRNA epoxyqueuosine(34) reductase QueG</fullName>
        <ecNumber evidence="11">1.17.99.6</ecNumber>
    </submittedName>
</protein>
<evidence type="ECO:0000256" key="1">
    <source>
        <dbReference type="ARBA" id="ARBA00022485"/>
    </source>
</evidence>
<dbReference type="SUPFAM" id="SSF48371">
    <property type="entry name" value="ARM repeat"/>
    <property type="match status" value="1"/>
</dbReference>
<keyword evidence="5" id="KW-0671">Queuosine biosynthesis</keyword>
<keyword evidence="6 11" id="KW-0560">Oxidoreductase</keyword>
<dbReference type="InterPro" id="IPR017896">
    <property type="entry name" value="4Fe4S_Fe-S-bd"/>
</dbReference>
<evidence type="ECO:0000259" key="10">
    <source>
        <dbReference type="PROSITE" id="PS51379"/>
    </source>
</evidence>
<keyword evidence="1" id="KW-0004">4Fe-4S</keyword>
<keyword evidence="7" id="KW-0408">Iron</keyword>
<dbReference type="PROSITE" id="PS51379">
    <property type="entry name" value="4FE4S_FER_2"/>
    <property type="match status" value="1"/>
</dbReference>
<evidence type="ECO:0000256" key="2">
    <source>
        <dbReference type="ARBA" id="ARBA00022490"/>
    </source>
</evidence>
<dbReference type="InterPro" id="IPR004453">
    <property type="entry name" value="QueG"/>
</dbReference>
<evidence type="ECO:0000256" key="6">
    <source>
        <dbReference type="ARBA" id="ARBA00023002"/>
    </source>
</evidence>
<dbReference type="InterPro" id="IPR013542">
    <property type="entry name" value="QueG_DUF1730"/>
</dbReference>
<accession>A0ABT6XXF0</accession>
<dbReference type="RefSeq" id="WP_283203307.1">
    <property type="nucleotide sequence ID" value="NZ_JASGCB010000007.1"/>
</dbReference>
<keyword evidence="3" id="KW-0819">tRNA processing</keyword>
<dbReference type="Gene3D" id="1.25.10.10">
    <property type="entry name" value="Leucine-rich Repeat Variant"/>
    <property type="match status" value="1"/>
</dbReference>
<dbReference type="Proteomes" id="UP001529245">
    <property type="component" value="Unassembled WGS sequence"/>
</dbReference>
<dbReference type="SUPFAM" id="SSF46548">
    <property type="entry name" value="alpha-helical ferredoxin"/>
    <property type="match status" value="1"/>
</dbReference>
<evidence type="ECO:0000256" key="3">
    <source>
        <dbReference type="ARBA" id="ARBA00022694"/>
    </source>
</evidence>
<reference evidence="11 12" key="1">
    <citation type="submission" date="2023-04" db="EMBL/GenBank/DDBJ databases">
        <title>A. sendaiensis sub sp. chiapanensis a novel subspecie with specific adaptation in bacterial cell wall isolated from an active volcano.</title>
        <authorList>
            <person name="Alvarez Gutierrez P.E."/>
            <person name="Ortiz Cortes L.Y."/>
        </authorList>
    </citation>
    <scope>NUCLEOTIDE SEQUENCE [LARGE SCALE GENOMIC DNA]</scope>
    <source>
        <strain evidence="11 12">PA2</strain>
    </source>
</reference>
<dbReference type="Pfam" id="PF13646">
    <property type="entry name" value="HEAT_2"/>
    <property type="match status" value="1"/>
</dbReference>
<dbReference type="Gene3D" id="3.30.70.20">
    <property type="match status" value="1"/>
</dbReference>
<dbReference type="Pfam" id="PF13484">
    <property type="entry name" value="Fer4_16"/>
    <property type="match status" value="1"/>
</dbReference>
<dbReference type="SMART" id="SM00567">
    <property type="entry name" value="EZ_HEAT"/>
    <property type="match status" value="2"/>
</dbReference>
<sequence length="425" mass="47208">MRRIGSERDPAVTSRDKIALAEIRPLAEEVGLPEIAATDASPFDDLATPLAAYAARGRTGFEWDNASERMDPRFWLPEAKSIVTAALPYLTEEGARQMRHHPRSDLRGQTSCYVYGEDYHRVLSERLTELAKRLEKLVGREIRHRVAVDTSPLVDRRVAERSGLGWIGKNGMLFSPRYGSYVFLGALLLDIEIEDAKHLPPDVGKFCGDCDLCMRACPTQAFVAPGELKATACLSYVTQMKGTIPRPYRKPLGRRVWGCDVCQQVCPHNRHRAPARDPSFSPDAEAAYPDLVRLLKMSNRQFLRAYGRSAMAWRGVRTLQRNALVALGNLRRPEAVPVVARFLASDRPELRASAAWALGEIGGEDALRELQAALGSEQDPDVRQEMEEAIANVSASICRRGVRRDEEGSGHRRGEHADWGDVAGG</sequence>
<dbReference type="PROSITE" id="PS00198">
    <property type="entry name" value="4FE4S_FER_1"/>
    <property type="match status" value="1"/>
</dbReference>
<evidence type="ECO:0000256" key="9">
    <source>
        <dbReference type="SAM" id="MobiDB-lite"/>
    </source>
</evidence>
<dbReference type="InterPro" id="IPR017900">
    <property type="entry name" value="4Fe4S_Fe_S_CS"/>
</dbReference>
<dbReference type="NCBIfam" id="TIGR00276">
    <property type="entry name" value="tRNA epoxyqueuosine(34) reductase QueG"/>
    <property type="match status" value="1"/>
</dbReference>
<evidence type="ECO:0000256" key="7">
    <source>
        <dbReference type="ARBA" id="ARBA00023004"/>
    </source>
</evidence>
<comment type="caution">
    <text evidence="11">The sequence shown here is derived from an EMBL/GenBank/DDBJ whole genome shotgun (WGS) entry which is preliminary data.</text>
</comment>
<feature type="compositionally biased region" description="Basic and acidic residues" evidence="9">
    <location>
        <begin position="403"/>
        <end position="419"/>
    </location>
</feature>